<dbReference type="EMBL" id="CP022110">
    <property type="protein sequence ID" value="ASG20398.1"/>
    <property type="molecule type" value="Genomic_DNA"/>
</dbReference>
<dbReference type="Pfam" id="PF00072">
    <property type="entry name" value="Response_reg"/>
    <property type="match status" value="1"/>
</dbReference>
<dbReference type="InterPro" id="IPR000792">
    <property type="entry name" value="Tscrpt_reg_LuxR_C"/>
</dbReference>
<dbReference type="Gene3D" id="3.40.50.2300">
    <property type="match status" value="1"/>
</dbReference>
<dbReference type="InterPro" id="IPR016032">
    <property type="entry name" value="Sig_transdc_resp-reg_C-effctor"/>
</dbReference>
<dbReference type="SUPFAM" id="SSF52172">
    <property type="entry name" value="CheY-like"/>
    <property type="match status" value="1"/>
</dbReference>
<evidence type="ECO:0000256" key="2">
    <source>
        <dbReference type="PROSITE-ProRule" id="PRU00169"/>
    </source>
</evidence>
<dbReference type="GO" id="GO:0003677">
    <property type="term" value="F:DNA binding"/>
    <property type="evidence" value="ECO:0007669"/>
    <property type="project" value="UniProtKB-KW"/>
</dbReference>
<evidence type="ECO:0000313" key="6">
    <source>
        <dbReference type="Proteomes" id="UP000197153"/>
    </source>
</evidence>
<evidence type="ECO:0000259" key="3">
    <source>
        <dbReference type="PROSITE" id="PS50043"/>
    </source>
</evidence>
<evidence type="ECO:0000259" key="4">
    <source>
        <dbReference type="PROSITE" id="PS50110"/>
    </source>
</evidence>
<dbReference type="InterPro" id="IPR011006">
    <property type="entry name" value="CheY-like_superfamily"/>
</dbReference>
<dbReference type="SMART" id="SM00421">
    <property type="entry name" value="HTH_LUXR"/>
    <property type="match status" value="1"/>
</dbReference>
<keyword evidence="6" id="KW-1185">Reference proteome</keyword>
<dbReference type="PROSITE" id="PS00622">
    <property type="entry name" value="HTH_LUXR_1"/>
    <property type="match status" value="1"/>
</dbReference>
<dbReference type="SMART" id="SM00448">
    <property type="entry name" value="REC"/>
    <property type="match status" value="1"/>
</dbReference>
<dbReference type="PANTHER" id="PTHR43214">
    <property type="entry name" value="TWO-COMPONENT RESPONSE REGULATOR"/>
    <property type="match status" value="1"/>
</dbReference>
<dbReference type="RefSeq" id="WP_004272649.1">
    <property type="nucleotide sequence ID" value="NZ_CP022110.1"/>
</dbReference>
<dbReference type="Proteomes" id="UP000197153">
    <property type="component" value="Chromosome 1"/>
</dbReference>
<organism evidence="5 6">
    <name type="scientific">Nitrospirillum viridazoti CBAmc</name>
    <dbReference type="NCBI Taxonomy" id="1441467"/>
    <lineage>
        <taxon>Bacteria</taxon>
        <taxon>Pseudomonadati</taxon>
        <taxon>Pseudomonadota</taxon>
        <taxon>Alphaproteobacteria</taxon>
        <taxon>Rhodospirillales</taxon>
        <taxon>Azospirillaceae</taxon>
        <taxon>Nitrospirillum</taxon>
        <taxon>Nitrospirillum viridazoti</taxon>
    </lineage>
</organism>
<evidence type="ECO:0000313" key="5">
    <source>
        <dbReference type="EMBL" id="ASG20398.1"/>
    </source>
</evidence>
<feature type="modified residue" description="4-aspartylphosphate" evidence="2">
    <location>
        <position position="56"/>
    </location>
</feature>
<proteinExistence type="predicted"/>
<reference evidence="5 6" key="1">
    <citation type="submission" date="2017-06" db="EMBL/GenBank/DDBJ databases">
        <title>Complete genome sequence of Nitrospirillum amazonense strain CBAmC, an endophytic nitrogen-fixing and plant growth-promoting bacterium, isolated from sugarcane.</title>
        <authorList>
            <person name="Schwab S."/>
            <person name="dos Santos Teixeira K.R."/>
            <person name="Simoes Araujo J.L."/>
            <person name="Soares Vidal M."/>
            <person name="Borges de Freitas H.R."/>
            <person name="Rivello Crivelaro A.L."/>
            <person name="Bueno de Camargo Nunes A."/>
            <person name="dos Santos C.M."/>
            <person name="Palmeira da Silva Rosa D."/>
            <person name="da Silva Padilha D."/>
            <person name="da Silva E."/>
            <person name="Araujo Terra L."/>
            <person name="Soares Mendes V."/>
            <person name="Farinelli L."/>
            <person name="Magalhaes Cruz L."/>
            <person name="Baldani J.I."/>
        </authorList>
    </citation>
    <scope>NUCLEOTIDE SEQUENCE [LARGE SCALE GENOMIC DNA]</scope>
    <source>
        <strain evidence="5 6">CBAmC</strain>
    </source>
</reference>
<dbReference type="InterPro" id="IPR001789">
    <property type="entry name" value="Sig_transdc_resp-reg_receiver"/>
</dbReference>
<name>A0A248JQP0_9PROT</name>
<feature type="domain" description="HTH luxR-type" evidence="3">
    <location>
        <begin position="150"/>
        <end position="215"/>
    </location>
</feature>
<keyword evidence="1 5" id="KW-0238">DNA-binding</keyword>
<dbReference type="GO" id="GO:0006355">
    <property type="term" value="P:regulation of DNA-templated transcription"/>
    <property type="evidence" value="ECO:0007669"/>
    <property type="project" value="InterPro"/>
</dbReference>
<dbReference type="Pfam" id="PF00196">
    <property type="entry name" value="GerE"/>
    <property type="match status" value="1"/>
</dbReference>
<dbReference type="KEGG" id="nao:Y958_05895"/>
<feature type="domain" description="Response regulatory" evidence="4">
    <location>
        <begin position="5"/>
        <end position="122"/>
    </location>
</feature>
<sequence>MTGRSVLLIDQDQLFGAALGTLLGEDSFQLLPPVPSVEEAMKVLRDIAAPDLIMVDPWGIDPPRVASELRRLRASAPQTRIAVLTSDTSDSVLKASLFAGMDGHLSKSSGVATLRDALELILAGDAVFPPRAAALVAQAQQPQGPTPADLVAATADLSRREIQILGCLLAGQSNKSIARRLEITESTVKMHFKNVMRKIGAQNRTQAAVWAIQRGIGPLS</sequence>
<gene>
    <name evidence="5" type="ORF">Y958_05895</name>
</gene>
<dbReference type="AlphaFoldDB" id="A0A248JQP0"/>
<dbReference type="SUPFAM" id="SSF46894">
    <property type="entry name" value="C-terminal effector domain of the bipartite response regulators"/>
    <property type="match status" value="1"/>
</dbReference>
<accession>A0A248JQP0</accession>
<dbReference type="PANTHER" id="PTHR43214:SF42">
    <property type="entry name" value="TRANSCRIPTIONAL REGULATORY PROTEIN DESR"/>
    <property type="match status" value="1"/>
</dbReference>
<evidence type="ECO:0000256" key="1">
    <source>
        <dbReference type="ARBA" id="ARBA00023125"/>
    </source>
</evidence>
<keyword evidence="2" id="KW-0597">Phosphoprotein</keyword>
<protein>
    <submittedName>
        <fullName evidence="5">DNA-binding response regulator</fullName>
    </submittedName>
</protein>
<dbReference type="PROSITE" id="PS50110">
    <property type="entry name" value="RESPONSE_REGULATORY"/>
    <property type="match status" value="1"/>
</dbReference>
<dbReference type="CDD" id="cd06170">
    <property type="entry name" value="LuxR_C_like"/>
    <property type="match status" value="1"/>
</dbReference>
<dbReference type="InterPro" id="IPR039420">
    <property type="entry name" value="WalR-like"/>
</dbReference>
<dbReference type="PROSITE" id="PS50043">
    <property type="entry name" value="HTH_LUXR_2"/>
    <property type="match status" value="1"/>
</dbReference>
<dbReference type="GO" id="GO:0000160">
    <property type="term" value="P:phosphorelay signal transduction system"/>
    <property type="evidence" value="ECO:0007669"/>
    <property type="project" value="InterPro"/>
</dbReference>
<dbReference type="PRINTS" id="PR00038">
    <property type="entry name" value="HTHLUXR"/>
</dbReference>